<dbReference type="HAMAP" id="MF_00165">
    <property type="entry name" value="Thymidylate_kinase"/>
    <property type="match status" value="1"/>
</dbReference>
<dbReference type="InterPro" id="IPR027417">
    <property type="entry name" value="P-loop_NTPase"/>
</dbReference>
<organism evidence="12 13">
    <name type="scientific">Streptomyces griseoincarnatus</name>
    <dbReference type="NCBI Taxonomy" id="29305"/>
    <lineage>
        <taxon>Bacteria</taxon>
        <taxon>Bacillati</taxon>
        <taxon>Actinomycetota</taxon>
        <taxon>Actinomycetes</taxon>
        <taxon>Kitasatosporales</taxon>
        <taxon>Streptomycetaceae</taxon>
        <taxon>Streptomyces</taxon>
        <taxon>Streptomyces griseoincarnatus group</taxon>
    </lineage>
</organism>
<comment type="catalytic activity">
    <reaction evidence="9 10">
        <text>dTMP + ATP = dTDP + ADP</text>
        <dbReference type="Rhea" id="RHEA:13517"/>
        <dbReference type="ChEBI" id="CHEBI:30616"/>
        <dbReference type="ChEBI" id="CHEBI:58369"/>
        <dbReference type="ChEBI" id="CHEBI:63528"/>
        <dbReference type="ChEBI" id="CHEBI:456216"/>
        <dbReference type="EC" id="2.7.4.9"/>
    </reaction>
</comment>
<evidence type="ECO:0000256" key="6">
    <source>
        <dbReference type="ARBA" id="ARBA00022741"/>
    </source>
</evidence>
<evidence type="ECO:0000256" key="10">
    <source>
        <dbReference type="HAMAP-Rule" id="MF_00165"/>
    </source>
</evidence>
<evidence type="ECO:0000256" key="9">
    <source>
        <dbReference type="ARBA" id="ARBA00048743"/>
    </source>
</evidence>
<evidence type="ECO:0000256" key="7">
    <source>
        <dbReference type="ARBA" id="ARBA00022777"/>
    </source>
</evidence>
<sequence>MQNTRNPFIVVEGLDGTGKTTLRKGLFRLFEGLYRITPLAVLTTNFLDASVAADLVEGKYQPSADNQYRYLAALAADKQATATRLIAPSLPARPVIADRWLLSELAFFAVKHDRSPKETYPHLAEHLDVIPDLTLVLDISPEAAMERAAARSGDATRPDWDVLDIQARVREVYQTVTAEPAAYPALGPVVRIDAAQDRATVLHTAWQALDQRGLLPKLPEGAQ</sequence>
<dbReference type="SUPFAM" id="SSF52540">
    <property type="entry name" value="P-loop containing nucleoside triphosphate hydrolases"/>
    <property type="match status" value="1"/>
</dbReference>
<comment type="similarity">
    <text evidence="1 10">Belongs to the thymidylate kinase family.</text>
</comment>
<keyword evidence="6 10" id="KW-0547">Nucleotide-binding</keyword>
<dbReference type="Gene3D" id="3.40.50.300">
    <property type="entry name" value="P-loop containing nucleotide triphosphate hydrolases"/>
    <property type="match status" value="1"/>
</dbReference>
<keyword evidence="13" id="KW-1185">Reference proteome</keyword>
<dbReference type="Pfam" id="PF02223">
    <property type="entry name" value="Thymidylate_kin"/>
    <property type="match status" value="1"/>
</dbReference>
<dbReference type="InterPro" id="IPR039430">
    <property type="entry name" value="Thymidylate_kin-like_dom"/>
</dbReference>
<proteinExistence type="inferred from homology"/>
<evidence type="ECO:0000256" key="1">
    <source>
        <dbReference type="ARBA" id="ARBA00009776"/>
    </source>
</evidence>
<dbReference type="PANTHER" id="PTHR10344:SF4">
    <property type="entry name" value="UMP-CMP KINASE 2, MITOCHONDRIAL"/>
    <property type="match status" value="1"/>
</dbReference>
<evidence type="ECO:0000256" key="5">
    <source>
        <dbReference type="ARBA" id="ARBA00022727"/>
    </source>
</evidence>
<name>A0ABT0W3R3_STRGI</name>
<evidence type="ECO:0000259" key="11">
    <source>
        <dbReference type="Pfam" id="PF02223"/>
    </source>
</evidence>
<evidence type="ECO:0000313" key="13">
    <source>
        <dbReference type="Proteomes" id="UP001523263"/>
    </source>
</evidence>
<protein>
    <recommendedName>
        <fullName evidence="3 10">Thymidylate kinase</fullName>
        <ecNumber evidence="2 10">2.7.4.9</ecNumber>
    </recommendedName>
    <alternativeName>
        <fullName evidence="10">dTMP kinase</fullName>
    </alternativeName>
</protein>
<evidence type="ECO:0000256" key="2">
    <source>
        <dbReference type="ARBA" id="ARBA00012980"/>
    </source>
</evidence>
<accession>A0ABT0W3R3</accession>
<comment type="function">
    <text evidence="10">Phosphorylation of dTMP to form dTDP in both de novo and salvage pathways of dTTP synthesis.</text>
</comment>
<keyword evidence="4 10" id="KW-0808">Transferase</keyword>
<reference evidence="12 13" key="1">
    <citation type="submission" date="2022-06" db="EMBL/GenBank/DDBJ databases">
        <title>Whole genome sequence of Streptomyces griseoincarnatus RB7AG.</title>
        <authorList>
            <person name="Ray L."/>
            <person name="Behera S."/>
            <person name="Panda A.N."/>
        </authorList>
    </citation>
    <scope>NUCLEOTIDE SEQUENCE [LARGE SCALE GENOMIC DNA]</scope>
    <source>
        <strain evidence="12 13">RB7AG</strain>
    </source>
</reference>
<dbReference type="GO" id="GO:0016301">
    <property type="term" value="F:kinase activity"/>
    <property type="evidence" value="ECO:0007669"/>
    <property type="project" value="UniProtKB-KW"/>
</dbReference>
<feature type="domain" description="Thymidylate kinase-like" evidence="11">
    <location>
        <begin position="11"/>
        <end position="178"/>
    </location>
</feature>
<dbReference type="EC" id="2.7.4.9" evidence="2 10"/>
<dbReference type="InterPro" id="IPR018094">
    <property type="entry name" value="Thymidylate_kinase"/>
</dbReference>
<evidence type="ECO:0000313" key="12">
    <source>
        <dbReference type="EMBL" id="MCM2518217.1"/>
    </source>
</evidence>
<keyword evidence="8 10" id="KW-0067">ATP-binding</keyword>
<dbReference type="PANTHER" id="PTHR10344">
    <property type="entry name" value="THYMIDYLATE KINASE"/>
    <property type="match status" value="1"/>
</dbReference>
<keyword evidence="7 10" id="KW-0418">Kinase</keyword>
<comment type="caution">
    <text evidence="12">The sequence shown here is derived from an EMBL/GenBank/DDBJ whole genome shotgun (WGS) entry which is preliminary data.</text>
</comment>
<dbReference type="Proteomes" id="UP001523263">
    <property type="component" value="Unassembled WGS sequence"/>
</dbReference>
<evidence type="ECO:0000256" key="3">
    <source>
        <dbReference type="ARBA" id="ARBA00017144"/>
    </source>
</evidence>
<evidence type="ECO:0000256" key="4">
    <source>
        <dbReference type="ARBA" id="ARBA00022679"/>
    </source>
</evidence>
<gene>
    <name evidence="10" type="primary">tmk</name>
    <name evidence="12" type="ORF">NC658_34170</name>
</gene>
<keyword evidence="5 10" id="KW-0545">Nucleotide biosynthesis</keyword>
<evidence type="ECO:0000256" key="8">
    <source>
        <dbReference type="ARBA" id="ARBA00022840"/>
    </source>
</evidence>
<dbReference type="EMBL" id="JAMQBH010000042">
    <property type="protein sequence ID" value="MCM2518217.1"/>
    <property type="molecule type" value="Genomic_DNA"/>
</dbReference>
<feature type="binding site" evidence="10">
    <location>
        <begin position="13"/>
        <end position="20"/>
    </location>
    <ligand>
        <name>ATP</name>
        <dbReference type="ChEBI" id="CHEBI:30616"/>
    </ligand>
</feature>